<name>A0A0N4YIN6_NIPBR</name>
<keyword evidence="3" id="KW-1185">Reference proteome</keyword>
<dbReference type="WBParaSite" id="NBR_0001678601-mRNA-1">
    <property type="protein sequence ID" value="NBR_0001678601-mRNA-1"/>
    <property type="gene ID" value="NBR_0001678601"/>
</dbReference>
<dbReference type="AlphaFoldDB" id="A0A0N4YIN6"/>
<proteinExistence type="predicted"/>
<dbReference type="EMBL" id="UYSL01022396">
    <property type="protein sequence ID" value="VDL80382.1"/>
    <property type="molecule type" value="Genomic_DNA"/>
</dbReference>
<feature type="region of interest" description="Disordered" evidence="1">
    <location>
        <begin position="224"/>
        <end position="255"/>
    </location>
</feature>
<organism evidence="4">
    <name type="scientific">Nippostrongylus brasiliensis</name>
    <name type="common">Rat hookworm</name>
    <dbReference type="NCBI Taxonomy" id="27835"/>
    <lineage>
        <taxon>Eukaryota</taxon>
        <taxon>Metazoa</taxon>
        <taxon>Ecdysozoa</taxon>
        <taxon>Nematoda</taxon>
        <taxon>Chromadorea</taxon>
        <taxon>Rhabditida</taxon>
        <taxon>Rhabditina</taxon>
        <taxon>Rhabditomorpha</taxon>
        <taxon>Strongyloidea</taxon>
        <taxon>Heligmosomidae</taxon>
        <taxon>Nippostrongylus</taxon>
    </lineage>
</organism>
<evidence type="ECO:0000313" key="3">
    <source>
        <dbReference type="Proteomes" id="UP000271162"/>
    </source>
</evidence>
<reference evidence="4" key="1">
    <citation type="submission" date="2017-02" db="UniProtKB">
        <authorList>
            <consortium name="WormBaseParasite"/>
        </authorList>
    </citation>
    <scope>IDENTIFICATION</scope>
</reference>
<accession>A0A0N4YIN6</accession>
<feature type="region of interest" description="Disordered" evidence="1">
    <location>
        <begin position="60"/>
        <end position="82"/>
    </location>
</feature>
<evidence type="ECO:0000256" key="1">
    <source>
        <dbReference type="SAM" id="MobiDB-lite"/>
    </source>
</evidence>
<sequence>MHNAQMLKSCCGSQIVEVDNAEVPSDDVPEKILFAGPKELCELNVQRVTAEGELADGPFEIAASGSTSSAETPAGPSSEEKERMTRLISIEERVAHSTETVGRIHRLVANNEQRLIRLERMLTGIDQRLPAVQGDLEFRYATAESVASLRKTHMNPLNFARHLETEVFKDCADELGQRLDERHSRERVNFIRECVYKFYNVPAVLRDDMWRGVKAALNARARKVRKNKNDRTPLVSREEEPGPSEESNDAFEFHE</sequence>
<feature type="compositionally biased region" description="Basic and acidic residues" evidence="1">
    <location>
        <begin position="227"/>
        <end position="240"/>
    </location>
</feature>
<evidence type="ECO:0000313" key="2">
    <source>
        <dbReference type="EMBL" id="VDL80382.1"/>
    </source>
</evidence>
<evidence type="ECO:0000313" key="4">
    <source>
        <dbReference type="WBParaSite" id="NBR_0001678601-mRNA-1"/>
    </source>
</evidence>
<reference evidence="2 3" key="2">
    <citation type="submission" date="2018-11" db="EMBL/GenBank/DDBJ databases">
        <authorList>
            <consortium name="Pathogen Informatics"/>
        </authorList>
    </citation>
    <scope>NUCLEOTIDE SEQUENCE [LARGE SCALE GENOMIC DNA]</scope>
</reference>
<gene>
    <name evidence="2" type="ORF">NBR_LOCUS16787</name>
</gene>
<protein>
    <submittedName>
        <fullName evidence="4">DUF4806 domain-containing protein</fullName>
    </submittedName>
</protein>
<dbReference type="Proteomes" id="UP000271162">
    <property type="component" value="Unassembled WGS sequence"/>
</dbReference>